<keyword evidence="5 6" id="KW-0472">Membrane</keyword>
<evidence type="ECO:0000313" key="9">
    <source>
        <dbReference type="Proteomes" id="UP001521209"/>
    </source>
</evidence>
<dbReference type="InterPro" id="IPR051311">
    <property type="entry name" value="DedA_domain"/>
</dbReference>
<evidence type="ECO:0000259" key="7">
    <source>
        <dbReference type="Pfam" id="PF09335"/>
    </source>
</evidence>
<reference evidence="8 9" key="1">
    <citation type="submission" date="2022-01" db="EMBL/GenBank/DDBJ databases">
        <authorList>
            <person name="Won M."/>
            <person name="Kim S.-J."/>
            <person name="Kwon S.-W."/>
        </authorList>
    </citation>
    <scope>NUCLEOTIDE SEQUENCE [LARGE SCALE GENOMIC DNA]</scope>
    <source>
        <strain evidence="8 9">KCTC 23505</strain>
    </source>
</reference>
<evidence type="ECO:0000313" key="8">
    <source>
        <dbReference type="EMBL" id="MCF3946856.1"/>
    </source>
</evidence>
<dbReference type="PANTHER" id="PTHR42709:SF6">
    <property type="entry name" value="UNDECAPRENYL PHOSPHATE TRANSPORTER A"/>
    <property type="match status" value="1"/>
</dbReference>
<dbReference type="Proteomes" id="UP001521209">
    <property type="component" value="Unassembled WGS sequence"/>
</dbReference>
<keyword evidence="3 6" id="KW-0812">Transmembrane</keyword>
<protein>
    <submittedName>
        <fullName evidence="8">VTT domain-containing protein</fullName>
    </submittedName>
</protein>
<dbReference type="Pfam" id="PF09335">
    <property type="entry name" value="VTT_dom"/>
    <property type="match status" value="1"/>
</dbReference>
<dbReference type="EMBL" id="JAKGBZ010000014">
    <property type="protein sequence ID" value="MCF3946856.1"/>
    <property type="molecule type" value="Genomic_DNA"/>
</dbReference>
<dbReference type="PANTHER" id="PTHR42709">
    <property type="entry name" value="ALKALINE PHOSPHATASE LIKE PROTEIN"/>
    <property type="match status" value="1"/>
</dbReference>
<name>A0ABS9DYU3_9PROT</name>
<sequence length="197" mass="21211">MWLTEFSTLLGSAAGSPPLEITTIILGTFVLEDAATLLAAMQVAAGAVSLPLALGSLYAGIVLGDLGLYGLGRLSVEHPWAQRMVPARRRDIGRDWVAERLIPVVLVSRFVPGLRLPTYTTCGFLKAPFLGFAAAAILATLAWTSLLFFLCLKLGALMLHYLGPYRWVGLAVFVVLLVVVGRMATRWQAERIGKDGS</sequence>
<proteinExistence type="predicted"/>
<accession>A0ABS9DYU3</accession>
<keyword evidence="9" id="KW-1185">Reference proteome</keyword>
<gene>
    <name evidence="8" type="ORF">L2A60_09205</name>
</gene>
<evidence type="ECO:0000256" key="2">
    <source>
        <dbReference type="ARBA" id="ARBA00022475"/>
    </source>
</evidence>
<feature type="domain" description="VTT" evidence="7">
    <location>
        <begin position="41"/>
        <end position="150"/>
    </location>
</feature>
<evidence type="ECO:0000256" key="5">
    <source>
        <dbReference type="ARBA" id="ARBA00023136"/>
    </source>
</evidence>
<keyword evidence="2" id="KW-1003">Cell membrane</keyword>
<feature type="transmembrane region" description="Helical" evidence="6">
    <location>
        <begin position="164"/>
        <end position="184"/>
    </location>
</feature>
<comment type="subcellular location">
    <subcellularLocation>
        <location evidence="1">Cell membrane</location>
        <topology evidence="1">Multi-pass membrane protein</topology>
    </subcellularLocation>
</comment>
<keyword evidence="4 6" id="KW-1133">Transmembrane helix</keyword>
<evidence type="ECO:0000256" key="6">
    <source>
        <dbReference type="SAM" id="Phobius"/>
    </source>
</evidence>
<dbReference type="InterPro" id="IPR032816">
    <property type="entry name" value="VTT_dom"/>
</dbReference>
<comment type="caution">
    <text evidence="8">The sequence shown here is derived from an EMBL/GenBank/DDBJ whole genome shotgun (WGS) entry which is preliminary data.</text>
</comment>
<evidence type="ECO:0000256" key="3">
    <source>
        <dbReference type="ARBA" id="ARBA00022692"/>
    </source>
</evidence>
<feature type="transmembrane region" description="Helical" evidence="6">
    <location>
        <begin position="129"/>
        <end position="152"/>
    </location>
</feature>
<organism evidence="8 9">
    <name type="scientific">Acidiphilium iwatense</name>
    <dbReference type="NCBI Taxonomy" id="768198"/>
    <lineage>
        <taxon>Bacteria</taxon>
        <taxon>Pseudomonadati</taxon>
        <taxon>Pseudomonadota</taxon>
        <taxon>Alphaproteobacteria</taxon>
        <taxon>Acetobacterales</taxon>
        <taxon>Acidocellaceae</taxon>
        <taxon>Acidiphilium</taxon>
    </lineage>
</organism>
<evidence type="ECO:0000256" key="4">
    <source>
        <dbReference type="ARBA" id="ARBA00022989"/>
    </source>
</evidence>
<evidence type="ECO:0000256" key="1">
    <source>
        <dbReference type="ARBA" id="ARBA00004651"/>
    </source>
</evidence>
<dbReference type="RefSeq" id="WP_235704088.1">
    <property type="nucleotide sequence ID" value="NZ_JAKGBZ010000014.1"/>
</dbReference>